<reference evidence="2 3" key="1">
    <citation type="submission" date="2014-10" db="EMBL/GenBank/DDBJ databases">
        <title>Genome sequence of Micropolyspora internatus JCM3315.</title>
        <authorList>
            <person name="Shin S.-K."/>
            <person name="Yi H."/>
        </authorList>
    </citation>
    <scope>NUCLEOTIDE SEQUENCE [LARGE SCALE GENOMIC DNA]</scope>
    <source>
        <strain evidence="2 3">JCM 3315</strain>
    </source>
</reference>
<dbReference type="EC" id="5.3.1.16" evidence="2"/>
<keyword evidence="2" id="KW-0413">Isomerase</keyword>
<feature type="domain" description="Luciferase-like" evidence="1">
    <location>
        <begin position="18"/>
        <end position="221"/>
    </location>
</feature>
<sequence length="277" mass="30478">MKFGISTFVTDEGIRPTTLARALEERGFDALFLAEHSHIPVDRRTPTPRGGELPRKYYRTLDPFVALSAAAAVTETLLLGTGVALLIQRDVIHTAKEVASLDLVSNGRFLFGVGVGWNREEMRNHGTDPRTRGDLLDEQLQALKAIWTQEEAEFHGTHVDFDPIYLWPKPVSTPHPPIYIGGDSPAALARLAAHGDAWLPLGNVGPEKIRESLRALADQGRTEVPVTVFGAERDEARIEGWAEAGVERVTFDLPTLPEAESLAFLDELVVLTQRYAG</sequence>
<dbReference type="Pfam" id="PF00296">
    <property type="entry name" value="Bac_luciferase"/>
    <property type="match status" value="1"/>
</dbReference>
<dbReference type="GO" id="GO:0016705">
    <property type="term" value="F:oxidoreductase activity, acting on paired donors, with incorporation or reduction of molecular oxygen"/>
    <property type="evidence" value="ECO:0007669"/>
    <property type="project" value="InterPro"/>
</dbReference>
<evidence type="ECO:0000313" key="3">
    <source>
        <dbReference type="Proteomes" id="UP000030848"/>
    </source>
</evidence>
<dbReference type="SUPFAM" id="SSF51679">
    <property type="entry name" value="Bacterial luciferase-like"/>
    <property type="match status" value="1"/>
</dbReference>
<dbReference type="InterPro" id="IPR036661">
    <property type="entry name" value="Luciferase-like_sf"/>
</dbReference>
<dbReference type="PANTHER" id="PTHR30011:SF32">
    <property type="entry name" value="CONSERVED PROTEIN"/>
    <property type="match status" value="1"/>
</dbReference>
<dbReference type="NCBIfam" id="TIGR03619">
    <property type="entry name" value="F420_Rv2161c"/>
    <property type="match status" value="1"/>
</dbReference>
<dbReference type="AlphaFoldDB" id="A0A837D835"/>
<evidence type="ECO:0000313" key="2">
    <source>
        <dbReference type="EMBL" id="KHF43720.1"/>
    </source>
</evidence>
<comment type="caution">
    <text evidence="2">The sequence shown here is derived from an EMBL/GenBank/DDBJ whole genome shotgun (WGS) entry which is preliminary data.</text>
</comment>
<name>A0A837D835_9PSEU</name>
<dbReference type="OrthoDB" id="9781803at2"/>
<evidence type="ECO:0000259" key="1">
    <source>
        <dbReference type="Pfam" id="PF00296"/>
    </source>
</evidence>
<dbReference type="InterPro" id="IPR051260">
    <property type="entry name" value="Diverse_substr_monoxygenases"/>
</dbReference>
<proteinExistence type="predicted"/>
<dbReference type="Proteomes" id="UP000030848">
    <property type="component" value="Unassembled WGS sequence"/>
</dbReference>
<gene>
    <name evidence="2" type="ORF">MINT15_24450</name>
</gene>
<dbReference type="InterPro" id="IPR019921">
    <property type="entry name" value="Lucif-like_OxRdtase_Rv2161c"/>
</dbReference>
<dbReference type="OMA" id="GAGWNLE"/>
<dbReference type="RefSeq" id="WP_015786762.1">
    <property type="nucleotide sequence ID" value="NZ_CALJZO010000061.1"/>
</dbReference>
<dbReference type="Gene3D" id="3.20.20.30">
    <property type="entry name" value="Luciferase-like domain"/>
    <property type="match status" value="1"/>
</dbReference>
<dbReference type="EMBL" id="JRZE01000005">
    <property type="protein sequence ID" value="KHF43720.1"/>
    <property type="molecule type" value="Genomic_DNA"/>
</dbReference>
<dbReference type="PANTHER" id="PTHR30011">
    <property type="entry name" value="ALKANESULFONATE MONOOXYGENASE-RELATED"/>
    <property type="match status" value="1"/>
</dbReference>
<dbReference type="InterPro" id="IPR011251">
    <property type="entry name" value="Luciferase-like_dom"/>
</dbReference>
<organism evidence="2 3">
    <name type="scientific">Saccharomonospora viridis</name>
    <dbReference type="NCBI Taxonomy" id="1852"/>
    <lineage>
        <taxon>Bacteria</taxon>
        <taxon>Bacillati</taxon>
        <taxon>Actinomycetota</taxon>
        <taxon>Actinomycetes</taxon>
        <taxon>Pseudonocardiales</taxon>
        <taxon>Pseudonocardiaceae</taxon>
        <taxon>Saccharomonospora</taxon>
    </lineage>
</organism>
<protein>
    <submittedName>
        <fullName evidence="2">N5,N10-methylenetetrahydromethanopterin reductase</fullName>
        <ecNumber evidence="2">5.3.1.16</ecNumber>
    </submittedName>
</protein>
<dbReference type="GO" id="GO:0003949">
    <property type="term" value="F:1-(5-phosphoribosyl)-5-[(5-phosphoribosylamino)methylideneamino]imidazole-4-carboxamide isomerase activity"/>
    <property type="evidence" value="ECO:0007669"/>
    <property type="project" value="UniProtKB-EC"/>
</dbReference>
<accession>A0A837D835</accession>